<evidence type="ECO:0000313" key="1">
    <source>
        <dbReference type="EMBL" id="RDX84203.1"/>
    </source>
</evidence>
<gene>
    <name evidence="1" type="ORF">CR513_34790</name>
</gene>
<comment type="caution">
    <text evidence="1">The sequence shown here is derived from an EMBL/GenBank/DDBJ whole genome shotgun (WGS) entry which is preliminary data.</text>
</comment>
<dbReference type="EMBL" id="QJKJ01007116">
    <property type="protein sequence ID" value="RDX84203.1"/>
    <property type="molecule type" value="Genomic_DNA"/>
</dbReference>
<evidence type="ECO:0000313" key="2">
    <source>
        <dbReference type="Proteomes" id="UP000257109"/>
    </source>
</evidence>
<organism evidence="1 2">
    <name type="scientific">Mucuna pruriens</name>
    <name type="common">Velvet bean</name>
    <name type="synonym">Dolichos pruriens</name>
    <dbReference type="NCBI Taxonomy" id="157652"/>
    <lineage>
        <taxon>Eukaryota</taxon>
        <taxon>Viridiplantae</taxon>
        <taxon>Streptophyta</taxon>
        <taxon>Embryophyta</taxon>
        <taxon>Tracheophyta</taxon>
        <taxon>Spermatophyta</taxon>
        <taxon>Magnoliopsida</taxon>
        <taxon>eudicotyledons</taxon>
        <taxon>Gunneridae</taxon>
        <taxon>Pentapetalae</taxon>
        <taxon>rosids</taxon>
        <taxon>fabids</taxon>
        <taxon>Fabales</taxon>
        <taxon>Fabaceae</taxon>
        <taxon>Papilionoideae</taxon>
        <taxon>50 kb inversion clade</taxon>
        <taxon>NPAAA clade</taxon>
        <taxon>indigoferoid/millettioid clade</taxon>
        <taxon>Phaseoleae</taxon>
        <taxon>Mucuna</taxon>
    </lineage>
</organism>
<name>A0A371G1J7_MUCPR</name>
<keyword evidence="2" id="KW-1185">Reference proteome</keyword>
<feature type="non-terminal residue" evidence="1">
    <location>
        <position position="1"/>
    </location>
</feature>
<sequence>MEFLSDLVCRAVNQLRYSCCLNRFVEELAKEESSLTATRNGVEGRAAHAKKQTRKIDQVVDKWLDDANIDIDNVNQLLKEARTNWIWRYHLGRKLANKKRDLEKCIEESRQYILLDTLSDRLDFH</sequence>
<proteinExistence type="predicted"/>
<dbReference type="AlphaFoldDB" id="A0A371G1J7"/>
<evidence type="ECO:0008006" key="3">
    <source>
        <dbReference type="Google" id="ProtNLM"/>
    </source>
</evidence>
<dbReference type="OrthoDB" id="1435486at2759"/>
<accession>A0A371G1J7</accession>
<reference evidence="1" key="1">
    <citation type="submission" date="2018-05" db="EMBL/GenBank/DDBJ databases">
        <title>Draft genome of Mucuna pruriens seed.</title>
        <authorList>
            <person name="Nnadi N.E."/>
            <person name="Vos R."/>
            <person name="Hasami M.H."/>
            <person name="Devisetty U.K."/>
            <person name="Aguiy J.C."/>
        </authorList>
    </citation>
    <scope>NUCLEOTIDE SEQUENCE [LARGE SCALE GENOMIC DNA]</scope>
    <source>
        <strain evidence="1">JCA_2017</strain>
    </source>
</reference>
<dbReference type="Proteomes" id="UP000257109">
    <property type="component" value="Unassembled WGS sequence"/>
</dbReference>
<protein>
    <recommendedName>
        <fullName evidence="3">Disease resistance protein</fullName>
    </recommendedName>
</protein>